<protein>
    <submittedName>
        <fullName evidence="1">Uncharacterized protein</fullName>
    </submittedName>
</protein>
<dbReference type="RefSeq" id="XP_060338931.1">
    <property type="nucleotide sequence ID" value="XM_060484266.1"/>
</dbReference>
<dbReference type="Gene3D" id="1.10.8.10">
    <property type="entry name" value="DNA helicase RuvA subunit, C-terminal domain"/>
    <property type="match status" value="1"/>
</dbReference>
<comment type="caution">
    <text evidence="1">The sequence shown here is derived from an EMBL/GenBank/DDBJ whole genome shotgun (WGS) entry which is preliminary data.</text>
</comment>
<evidence type="ECO:0000313" key="1">
    <source>
        <dbReference type="EMBL" id="KAK0469138.1"/>
    </source>
</evidence>
<dbReference type="PANTHER" id="PTHR18895:SF74">
    <property type="entry name" value="MTRF1L RELEASE FACTOR GLUTAMINE METHYLTRANSFERASE"/>
    <property type="match status" value="1"/>
</dbReference>
<keyword evidence="2" id="KW-1185">Reference proteome</keyword>
<accession>A0AA39TXB5</accession>
<dbReference type="GO" id="GO:0005739">
    <property type="term" value="C:mitochondrion"/>
    <property type="evidence" value="ECO:0007669"/>
    <property type="project" value="TreeGrafter"/>
</dbReference>
<dbReference type="PANTHER" id="PTHR18895">
    <property type="entry name" value="HEMK METHYLTRANSFERASE"/>
    <property type="match status" value="1"/>
</dbReference>
<evidence type="ECO:0000313" key="2">
    <source>
        <dbReference type="Proteomes" id="UP001175211"/>
    </source>
</evidence>
<proteinExistence type="predicted"/>
<sequence length="124" mass="14166">MSTLLQRLAAHLGYSQTVLQLKWMLAFTQASKKSHFELVDRQMKDEPLQYLRGSQPFGGIDLIVRLLVLIPRPETEDWAIRLAKTIMPSPEYPIFAPDLCTRCSYVYDRKGVSVLAVLTSLLKQ</sequence>
<reference evidence="1" key="1">
    <citation type="submission" date="2023-06" db="EMBL/GenBank/DDBJ databases">
        <authorList>
            <consortium name="Lawrence Berkeley National Laboratory"/>
            <person name="Ahrendt S."/>
            <person name="Sahu N."/>
            <person name="Indic B."/>
            <person name="Wong-Bajracharya J."/>
            <person name="Merenyi Z."/>
            <person name="Ke H.-M."/>
            <person name="Monk M."/>
            <person name="Kocsube S."/>
            <person name="Drula E."/>
            <person name="Lipzen A."/>
            <person name="Balint B."/>
            <person name="Henrissat B."/>
            <person name="Andreopoulos B."/>
            <person name="Martin F.M."/>
            <person name="Harder C.B."/>
            <person name="Rigling D."/>
            <person name="Ford K.L."/>
            <person name="Foster G.D."/>
            <person name="Pangilinan J."/>
            <person name="Papanicolaou A."/>
            <person name="Barry K."/>
            <person name="LaButti K."/>
            <person name="Viragh M."/>
            <person name="Koriabine M."/>
            <person name="Yan M."/>
            <person name="Riley R."/>
            <person name="Champramary S."/>
            <person name="Plett K.L."/>
            <person name="Tsai I.J."/>
            <person name="Slot J."/>
            <person name="Sipos G."/>
            <person name="Plett J."/>
            <person name="Nagy L.G."/>
            <person name="Grigoriev I.V."/>
        </authorList>
    </citation>
    <scope>NUCLEOTIDE SEQUENCE</scope>
    <source>
        <strain evidence="1">CCBAS 213</strain>
    </source>
</reference>
<name>A0AA39TXB5_ARMTA</name>
<dbReference type="AlphaFoldDB" id="A0AA39TXB5"/>
<gene>
    <name evidence="1" type="ORF">EV420DRAFT_9877</name>
</gene>
<dbReference type="EMBL" id="JAUEPS010000001">
    <property type="protein sequence ID" value="KAK0469138.1"/>
    <property type="molecule type" value="Genomic_DNA"/>
</dbReference>
<dbReference type="Proteomes" id="UP001175211">
    <property type="component" value="Unassembled WGS sequence"/>
</dbReference>
<dbReference type="GeneID" id="85367814"/>
<dbReference type="InterPro" id="IPR050320">
    <property type="entry name" value="N5-glutamine_MTase"/>
</dbReference>
<organism evidence="1 2">
    <name type="scientific">Armillaria tabescens</name>
    <name type="common">Ringless honey mushroom</name>
    <name type="synonym">Agaricus tabescens</name>
    <dbReference type="NCBI Taxonomy" id="1929756"/>
    <lineage>
        <taxon>Eukaryota</taxon>
        <taxon>Fungi</taxon>
        <taxon>Dikarya</taxon>
        <taxon>Basidiomycota</taxon>
        <taxon>Agaricomycotina</taxon>
        <taxon>Agaricomycetes</taxon>
        <taxon>Agaricomycetidae</taxon>
        <taxon>Agaricales</taxon>
        <taxon>Marasmiineae</taxon>
        <taxon>Physalacriaceae</taxon>
        <taxon>Desarmillaria</taxon>
    </lineage>
</organism>